<evidence type="ECO:0000256" key="5">
    <source>
        <dbReference type="ARBA" id="ARBA00023180"/>
    </source>
</evidence>
<dbReference type="PANTHER" id="PTHR19277:SF125">
    <property type="entry name" value="B6"/>
    <property type="match status" value="1"/>
</dbReference>
<evidence type="ECO:0000313" key="10">
    <source>
        <dbReference type="Proteomes" id="UP000271974"/>
    </source>
</evidence>
<comment type="caution">
    <text evidence="6">Lacks conserved residue(s) required for the propagation of feature annotation.</text>
</comment>
<dbReference type="InterPro" id="IPR009030">
    <property type="entry name" value="Growth_fac_rcpt_cys_sf"/>
</dbReference>
<comment type="caution">
    <text evidence="9">The sequence shown here is derived from an EMBL/GenBank/DDBJ whole genome shotgun (WGS) entry which is preliminary data.</text>
</comment>
<reference evidence="9 10" key="1">
    <citation type="submission" date="2019-01" db="EMBL/GenBank/DDBJ databases">
        <title>A draft genome assembly of the solar-powered sea slug Elysia chlorotica.</title>
        <authorList>
            <person name="Cai H."/>
            <person name="Li Q."/>
            <person name="Fang X."/>
            <person name="Li J."/>
            <person name="Curtis N.E."/>
            <person name="Altenburger A."/>
            <person name="Shibata T."/>
            <person name="Feng M."/>
            <person name="Maeda T."/>
            <person name="Schwartz J.A."/>
            <person name="Shigenobu S."/>
            <person name="Lundholm N."/>
            <person name="Nishiyama T."/>
            <person name="Yang H."/>
            <person name="Hasebe M."/>
            <person name="Li S."/>
            <person name="Pierce S.K."/>
            <person name="Wang J."/>
        </authorList>
    </citation>
    <scope>NUCLEOTIDE SEQUENCE [LARGE SCALE GENOMIC DNA]</scope>
    <source>
        <strain evidence="9">EC2010</strain>
        <tissue evidence="9">Whole organism of an adult</tissue>
    </source>
</reference>
<dbReference type="PANTHER" id="PTHR19277">
    <property type="entry name" value="PENTRAXIN"/>
    <property type="match status" value="1"/>
</dbReference>
<dbReference type="InterPro" id="IPR013320">
    <property type="entry name" value="ConA-like_dom_sf"/>
</dbReference>
<keyword evidence="2" id="KW-0479">Metal-binding</keyword>
<dbReference type="PRINTS" id="PR00895">
    <property type="entry name" value="PENTAXIN"/>
</dbReference>
<dbReference type="AlphaFoldDB" id="A0A3S1I0Y2"/>
<evidence type="ECO:0000256" key="7">
    <source>
        <dbReference type="SAM" id="SignalP"/>
    </source>
</evidence>
<organism evidence="9 10">
    <name type="scientific">Elysia chlorotica</name>
    <name type="common">Eastern emerald elysia</name>
    <name type="synonym">Sea slug</name>
    <dbReference type="NCBI Taxonomy" id="188477"/>
    <lineage>
        <taxon>Eukaryota</taxon>
        <taxon>Metazoa</taxon>
        <taxon>Spiralia</taxon>
        <taxon>Lophotrochozoa</taxon>
        <taxon>Mollusca</taxon>
        <taxon>Gastropoda</taxon>
        <taxon>Heterobranchia</taxon>
        <taxon>Euthyneura</taxon>
        <taxon>Panpulmonata</taxon>
        <taxon>Sacoglossa</taxon>
        <taxon>Placobranchoidea</taxon>
        <taxon>Plakobranchidae</taxon>
        <taxon>Elysia</taxon>
    </lineage>
</organism>
<dbReference type="InterPro" id="IPR051360">
    <property type="entry name" value="Neuronal_Pentraxin_Related"/>
</dbReference>
<sequence>MKPEFAVGRHLSIQLFWTLVIVCLQWTVSISARQVAKHNLSSYECHDDYYNIPYCRDHPDGYGCVCGPGFYWNTYKCISMAIDSRFEFKATGPTRYTLLLDKTFPTLSGFTIAFWINVSDASNSGTILSYKCGGRANILRMMSGPYLKFSINLEEKETDFRVQPFQWHHLALTWTNSSLDENNWHLYVNGSRIRSGKLAYGYTIPMGGEFVLGQSWGQTNDTFDQRYPLDADLVHLNIWDYPMRTEEVRYLHSSCTFMYCGNAVQWVEFRSGTRGAMRMRWPSGVFSDVMDGKCVSEAESSDSCDTFCSEYKGAQCNEEIKENILWSRQKADQNISVLCPTFEDMTDNSTALRYAQRSCQAN</sequence>
<gene>
    <name evidence="9" type="ORF">EGW08_002128</name>
</gene>
<dbReference type="OrthoDB" id="547680at2759"/>
<dbReference type="SUPFAM" id="SSF49899">
    <property type="entry name" value="Concanavalin A-like lectins/glucanases"/>
    <property type="match status" value="1"/>
</dbReference>
<evidence type="ECO:0000256" key="4">
    <source>
        <dbReference type="ARBA" id="ARBA00023157"/>
    </source>
</evidence>
<keyword evidence="5" id="KW-0325">Glycoprotein</keyword>
<feature type="domain" description="Pentraxin (PTX)" evidence="8">
    <location>
        <begin position="82"/>
        <end position="286"/>
    </location>
</feature>
<dbReference type="STRING" id="188477.A0A3S1I0Y2"/>
<evidence type="ECO:0000256" key="1">
    <source>
        <dbReference type="ARBA" id="ARBA00001913"/>
    </source>
</evidence>
<accession>A0A3S1I0Y2</accession>
<proteinExistence type="predicted"/>
<dbReference type="SUPFAM" id="SSF57184">
    <property type="entry name" value="Growth factor receptor domain"/>
    <property type="match status" value="1"/>
</dbReference>
<evidence type="ECO:0000256" key="3">
    <source>
        <dbReference type="ARBA" id="ARBA00022837"/>
    </source>
</evidence>
<dbReference type="SMART" id="SM00159">
    <property type="entry name" value="PTX"/>
    <property type="match status" value="1"/>
</dbReference>
<protein>
    <recommendedName>
        <fullName evidence="8">Pentraxin (PTX) domain-containing protein</fullName>
    </recommendedName>
</protein>
<name>A0A3S1I0Y2_ELYCH</name>
<feature type="signal peptide" evidence="7">
    <location>
        <begin position="1"/>
        <end position="32"/>
    </location>
</feature>
<dbReference type="PROSITE" id="PS51828">
    <property type="entry name" value="PTX_2"/>
    <property type="match status" value="1"/>
</dbReference>
<keyword evidence="7" id="KW-0732">Signal</keyword>
<evidence type="ECO:0000256" key="6">
    <source>
        <dbReference type="PROSITE-ProRule" id="PRU01172"/>
    </source>
</evidence>
<comment type="cofactor">
    <cofactor evidence="1">
        <name>Ca(2+)</name>
        <dbReference type="ChEBI" id="CHEBI:29108"/>
    </cofactor>
</comment>
<feature type="chain" id="PRO_5018775070" description="Pentraxin (PTX) domain-containing protein" evidence="7">
    <location>
        <begin position="33"/>
        <end position="362"/>
    </location>
</feature>
<dbReference type="Pfam" id="PF00354">
    <property type="entry name" value="Pentaxin"/>
    <property type="match status" value="1"/>
</dbReference>
<dbReference type="Gene3D" id="2.60.120.200">
    <property type="match status" value="1"/>
</dbReference>
<evidence type="ECO:0000259" key="8">
    <source>
        <dbReference type="PROSITE" id="PS51828"/>
    </source>
</evidence>
<dbReference type="GO" id="GO:0046872">
    <property type="term" value="F:metal ion binding"/>
    <property type="evidence" value="ECO:0007669"/>
    <property type="project" value="UniProtKB-KW"/>
</dbReference>
<dbReference type="EMBL" id="RQTK01000040">
    <property type="protein sequence ID" value="RUS90086.1"/>
    <property type="molecule type" value="Genomic_DNA"/>
</dbReference>
<keyword evidence="10" id="KW-1185">Reference proteome</keyword>
<evidence type="ECO:0000256" key="2">
    <source>
        <dbReference type="ARBA" id="ARBA00022723"/>
    </source>
</evidence>
<evidence type="ECO:0000313" key="9">
    <source>
        <dbReference type="EMBL" id="RUS90086.1"/>
    </source>
</evidence>
<feature type="non-terminal residue" evidence="9">
    <location>
        <position position="362"/>
    </location>
</feature>
<dbReference type="Proteomes" id="UP000271974">
    <property type="component" value="Unassembled WGS sequence"/>
</dbReference>
<keyword evidence="4" id="KW-1015">Disulfide bond</keyword>
<keyword evidence="3" id="KW-0106">Calcium</keyword>
<dbReference type="InterPro" id="IPR001759">
    <property type="entry name" value="PTX_dom"/>
</dbReference>